<gene>
    <name evidence="4" type="ORF">ACFFRE_05080</name>
</gene>
<comment type="caution">
    <text evidence="4">The sequence shown here is derived from an EMBL/GenBank/DDBJ whole genome shotgun (WGS) entry which is preliminary data.</text>
</comment>
<comment type="subcellular location">
    <subcellularLocation>
        <location evidence="1">Carboxysome</location>
    </subcellularLocation>
</comment>
<dbReference type="InterPro" id="IPR014077">
    <property type="entry name" value="CsoS4B"/>
</dbReference>
<evidence type="ECO:0000256" key="2">
    <source>
        <dbReference type="ARBA" id="ARBA00023669"/>
    </source>
</evidence>
<dbReference type="Gene3D" id="2.40.50.220">
    <property type="entry name" value="EutN/Ccml"/>
    <property type="match status" value="1"/>
</dbReference>
<dbReference type="NCBIfam" id="TIGR02704">
    <property type="entry name" value="carboxysome_B"/>
    <property type="match status" value="1"/>
</dbReference>
<dbReference type="PROSITE" id="PS51932">
    <property type="entry name" value="BMV"/>
    <property type="match status" value="1"/>
</dbReference>
<dbReference type="SUPFAM" id="SSF159133">
    <property type="entry name" value="EutN/CcmL-like"/>
    <property type="match status" value="1"/>
</dbReference>
<keyword evidence="2" id="KW-1282">Carboxysome</keyword>
<dbReference type="Proteomes" id="UP001589788">
    <property type="component" value="Unassembled WGS sequence"/>
</dbReference>
<keyword evidence="5" id="KW-1185">Reference proteome</keyword>
<proteinExistence type="predicted"/>
<dbReference type="InterPro" id="IPR036677">
    <property type="entry name" value="EutN_CcmL_sf"/>
</dbReference>
<accession>A0ABV6C1F5</accession>
<keyword evidence="3" id="KW-1283">Bacterial microcompartment</keyword>
<name>A0ABV6C1F5_9ACTN</name>
<reference evidence="4 5" key="1">
    <citation type="submission" date="2024-09" db="EMBL/GenBank/DDBJ databases">
        <authorList>
            <person name="Sun Q."/>
            <person name="Mori K."/>
        </authorList>
    </citation>
    <scope>NUCLEOTIDE SEQUENCE [LARGE SCALE GENOMIC DNA]</scope>
    <source>
        <strain evidence="4 5">JCM 15389</strain>
    </source>
</reference>
<sequence>MDVLQVCSDLVATRRIEGLRTMPLKVLADRKGKLSVACDPVGAPPGTWVIATSGTAARYAAGSYEILTDLTICGIIDTWDDDQPA</sequence>
<evidence type="ECO:0000313" key="5">
    <source>
        <dbReference type="Proteomes" id="UP001589788"/>
    </source>
</evidence>
<dbReference type="InterPro" id="IPR004992">
    <property type="entry name" value="EutN_CcmL"/>
</dbReference>
<evidence type="ECO:0000256" key="3">
    <source>
        <dbReference type="ARBA" id="ARBA00024446"/>
    </source>
</evidence>
<evidence type="ECO:0000256" key="1">
    <source>
        <dbReference type="ARBA" id="ARBA00023587"/>
    </source>
</evidence>
<dbReference type="Pfam" id="PF03319">
    <property type="entry name" value="EutN_CcmL"/>
    <property type="match status" value="1"/>
</dbReference>
<dbReference type="EMBL" id="JBHLYQ010000035">
    <property type="protein sequence ID" value="MFC0081520.1"/>
    <property type="molecule type" value="Genomic_DNA"/>
</dbReference>
<evidence type="ECO:0000313" key="4">
    <source>
        <dbReference type="EMBL" id="MFC0081520.1"/>
    </source>
</evidence>
<dbReference type="RefSeq" id="WP_377788784.1">
    <property type="nucleotide sequence ID" value="NZ_JBHLYQ010000035.1"/>
</dbReference>
<organism evidence="4 5">
    <name type="scientific">Aciditerrimonas ferrireducens</name>
    <dbReference type="NCBI Taxonomy" id="667306"/>
    <lineage>
        <taxon>Bacteria</taxon>
        <taxon>Bacillati</taxon>
        <taxon>Actinomycetota</taxon>
        <taxon>Acidimicrobiia</taxon>
        <taxon>Acidimicrobiales</taxon>
        <taxon>Acidimicrobiaceae</taxon>
        <taxon>Aciditerrimonas</taxon>
    </lineage>
</organism>
<protein>
    <submittedName>
        <fullName evidence="4">Carboxysome peptide B</fullName>
    </submittedName>
</protein>